<sequence>MVPPITSNAKRIFWVRHGEVINPGGPDRSVYYGALDVPLSPLGELEAQAAGDYLQQFALRKVFCSPLQRAIYGGEQVWKRQSIQDSGVIQLEGFKELDRGAWCGLTKEEIGPENLARFDACDESVTPDGGESYAALKQRVLAARDTALSFLEMGDTACVVSHLQVTRCVLSDALGIPTHEMTQIKVATASITCIDYLYNEDGMATQVVHFRSFKPEAGLAQSMDGAN</sequence>
<dbReference type="InterPro" id="IPR013078">
    <property type="entry name" value="His_Pase_superF_clade-1"/>
</dbReference>
<dbReference type="SUPFAM" id="SSF53254">
    <property type="entry name" value="Phosphoglycerate mutase-like"/>
    <property type="match status" value="1"/>
</dbReference>
<dbReference type="Gene3D" id="3.40.50.1240">
    <property type="entry name" value="Phosphoglycerate mutase-like"/>
    <property type="match status" value="1"/>
</dbReference>
<dbReference type="PANTHER" id="PTHR48100">
    <property type="entry name" value="BROAD-SPECIFICITY PHOSPHATASE YOR283W-RELATED"/>
    <property type="match status" value="1"/>
</dbReference>
<dbReference type="InterPro" id="IPR029033">
    <property type="entry name" value="His_PPase_superfam"/>
</dbReference>
<accession>A0A1Z5K2Z2</accession>
<dbReference type="OrthoDB" id="354304at2759"/>
<dbReference type="GO" id="GO:0016791">
    <property type="term" value="F:phosphatase activity"/>
    <property type="evidence" value="ECO:0007669"/>
    <property type="project" value="TreeGrafter"/>
</dbReference>
<name>A0A1Z5K2Z2_FISSO</name>
<dbReference type="PANTHER" id="PTHR48100:SF44">
    <property type="entry name" value="PHOSPHATASE C1620.13-RELATED"/>
    <property type="match status" value="1"/>
</dbReference>
<dbReference type="CDD" id="cd07067">
    <property type="entry name" value="HP_PGM_like"/>
    <property type="match status" value="1"/>
</dbReference>
<dbReference type="EMBL" id="BDSP01000147">
    <property type="protein sequence ID" value="GAX20431.1"/>
    <property type="molecule type" value="Genomic_DNA"/>
</dbReference>
<proteinExistence type="predicted"/>
<evidence type="ECO:0008006" key="3">
    <source>
        <dbReference type="Google" id="ProtNLM"/>
    </source>
</evidence>
<dbReference type="PIRSF" id="PIRSF000709">
    <property type="entry name" value="6PFK_2-Ptase"/>
    <property type="match status" value="1"/>
</dbReference>
<protein>
    <recommendedName>
        <fullName evidence="3">Phosphoglycerate mutase</fullName>
    </recommendedName>
</protein>
<evidence type="ECO:0000313" key="2">
    <source>
        <dbReference type="Proteomes" id="UP000198406"/>
    </source>
</evidence>
<dbReference type="InterPro" id="IPR050275">
    <property type="entry name" value="PGM_Phosphatase"/>
</dbReference>
<organism evidence="1 2">
    <name type="scientific">Fistulifera solaris</name>
    <name type="common">Oleaginous diatom</name>
    <dbReference type="NCBI Taxonomy" id="1519565"/>
    <lineage>
        <taxon>Eukaryota</taxon>
        <taxon>Sar</taxon>
        <taxon>Stramenopiles</taxon>
        <taxon>Ochrophyta</taxon>
        <taxon>Bacillariophyta</taxon>
        <taxon>Bacillariophyceae</taxon>
        <taxon>Bacillariophycidae</taxon>
        <taxon>Naviculales</taxon>
        <taxon>Naviculaceae</taxon>
        <taxon>Fistulifera</taxon>
    </lineage>
</organism>
<dbReference type="Pfam" id="PF00300">
    <property type="entry name" value="His_Phos_1"/>
    <property type="match status" value="1"/>
</dbReference>
<comment type="caution">
    <text evidence="1">The sequence shown here is derived from an EMBL/GenBank/DDBJ whole genome shotgun (WGS) entry which is preliminary data.</text>
</comment>
<dbReference type="GO" id="GO:0005829">
    <property type="term" value="C:cytosol"/>
    <property type="evidence" value="ECO:0007669"/>
    <property type="project" value="TreeGrafter"/>
</dbReference>
<dbReference type="InParanoid" id="A0A1Z5K2Z2"/>
<dbReference type="SMART" id="SM00855">
    <property type="entry name" value="PGAM"/>
    <property type="match status" value="1"/>
</dbReference>
<keyword evidence="2" id="KW-1185">Reference proteome</keyword>
<reference evidence="1 2" key="1">
    <citation type="journal article" date="2015" name="Plant Cell">
        <title>Oil accumulation by the oleaginous diatom Fistulifera solaris as revealed by the genome and transcriptome.</title>
        <authorList>
            <person name="Tanaka T."/>
            <person name="Maeda Y."/>
            <person name="Veluchamy A."/>
            <person name="Tanaka M."/>
            <person name="Abida H."/>
            <person name="Marechal E."/>
            <person name="Bowler C."/>
            <person name="Muto M."/>
            <person name="Sunaga Y."/>
            <person name="Tanaka M."/>
            <person name="Yoshino T."/>
            <person name="Taniguchi T."/>
            <person name="Fukuda Y."/>
            <person name="Nemoto M."/>
            <person name="Matsumoto M."/>
            <person name="Wong P.S."/>
            <person name="Aburatani S."/>
            <person name="Fujibuchi W."/>
        </authorList>
    </citation>
    <scope>NUCLEOTIDE SEQUENCE [LARGE SCALE GENOMIC DNA]</scope>
    <source>
        <strain evidence="1 2">JPCC DA0580</strain>
    </source>
</reference>
<dbReference type="AlphaFoldDB" id="A0A1Z5K2Z2"/>
<evidence type="ECO:0000313" key="1">
    <source>
        <dbReference type="EMBL" id="GAX20431.1"/>
    </source>
</evidence>
<dbReference type="Proteomes" id="UP000198406">
    <property type="component" value="Unassembled WGS sequence"/>
</dbReference>
<gene>
    <name evidence="1" type="ORF">FisN_9Hh157</name>
</gene>